<dbReference type="EMBL" id="RFFG01000268">
    <property type="protein sequence ID" value="RMI28760.1"/>
    <property type="molecule type" value="Genomic_DNA"/>
</dbReference>
<feature type="non-terminal residue" evidence="2">
    <location>
        <position position="95"/>
    </location>
</feature>
<evidence type="ECO:0000313" key="3">
    <source>
        <dbReference type="Proteomes" id="UP000282674"/>
    </source>
</evidence>
<comment type="caution">
    <text evidence="2">The sequence shown here is derived from an EMBL/GenBank/DDBJ whole genome shotgun (WGS) entry which is preliminary data.</text>
</comment>
<reference evidence="2 3" key="1">
    <citation type="submission" date="2018-10" db="EMBL/GenBank/DDBJ databases">
        <title>Isolation from soil.</title>
        <authorList>
            <person name="Hu J."/>
        </authorList>
    </citation>
    <scope>NUCLEOTIDE SEQUENCE [LARGE SCALE GENOMIC DNA]</scope>
    <source>
        <strain evidence="2 3">NEAU-Ht49</strain>
    </source>
</reference>
<feature type="region of interest" description="Disordered" evidence="1">
    <location>
        <begin position="1"/>
        <end position="65"/>
    </location>
</feature>
<dbReference type="Proteomes" id="UP000282674">
    <property type="component" value="Unassembled WGS sequence"/>
</dbReference>
<evidence type="ECO:0000313" key="2">
    <source>
        <dbReference type="EMBL" id="RMI28760.1"/>
    </source>
</evidence>
<organism evidence="2 3">
    <name type="scientific">Actinomadura harenae</name>
    <dbReference type="NCBI Taxonomy" id="2483351"/>
    <lineage>
        <taxon>Bacteria</taxon>
        <taxon>Bacillati</taxon>
        <taxon>Actinomycetota</taxon>
        <taxon>Actinomycetes</taxon>
        <taxon>Streptosporangiales</taxon>
        <taxon>Thermomonosporaceae</taxon>
        <taxon>Actinomadura</taxon>
    </lineage>
</organism>
<sequence length="95" mass="9127">MTDRSGSGPDDGGSTGDDASAQAPAVPASELDHLPGDAPGDVADHAPVRVSGTGREPEPLSSVVAGSARAAVDGLGEVTRGLAPVAERAARGASA</sequence>
<gene>
    <name evidence="2" type="ORF">EBO15_43445</name>
</gene>
<protein>
    <submittedName>
        <fullName evidence="2">Uncharacterized protein</fullName>
    </submittedName>
</protein>
<dbReference type="RefSeq" id="WP_199745201.1">
    <property type="nucleotide sequence ID" value="NZ_RFFG01000268.1"/>
</dbReference>
<keyword evidence="3" id="KW-1185">Reference proteome</keyword>
<evidence type="ECO:0000256" key="1">
    <source>
        <dbReference type="SAM" id="MobiDB-lite"/>
    </source>
</evidence>
<proteinExistence type="predicted"/>
<name>A0A3M2KWC3_9ACTN</name>
<dbReference type="AlphaFoldDB" id="A0A3M2KWC3"/>
<accession>A0A3M2KWC3</accession>